<sequence length="224" mass="23728">MTYLRALMAAACIALVAGAATAGAWPRDEGEVFVSVGGNFALFNGAVRPVHYDPTIYLEYGLTDRLTLGLDGYLADAGTAGSGFAFIRWPLGRAEGADPVAVSLGFGAVILPDATVEPSGRLGVHWGRALDNGWLAVDAEIVQAFRADRRQTKVEASWGYRFAGGWSSILSAQAGTGLTGDFYAKVMPSVAYEWSEGITLRLGLTQALTGDHGTGLTFQTWITF</sequence>
<feature type="signal peptide" evidence="1">
    <location>
        <begin position="1"/>
        <end position="22"/>
    </location>
</feature>
<comment type="caution">
    <text evidence="2">The sequence shown here is derived from an EMBL/GenBank/DDBJ whole genome shotgun (WGS) entry which is preliminary data.</text>
</comment>
<evidence type="ECO:0000313" key="2">
    <source>
        <dbReference type="EMBL" id="KIQ67487.1"/>
    </source>
</evidence>
<reference evidence="2 3" key="1">
    <citation type="submission" date="2013-01" db="EMBL/GenBank/DDBJ databases">
        <authorList>
            <person name="Fiebig A."/>
            <person name="Goeker M."/>
            <person name="Klenk H.-P.P."/>
        </authorList>
    </citation>
    <scope>NUCLEOTIDE SEQUENCE [LARGE SCALE GENOMIC DNA]</scope>
    <source>
        <strain evidence="2 3">DSM 24838</strain>
    </source>
</reference>
<protein>
    <recommendedName>
        <fullName evidence="4">Transporter</fullName>
    </recommendedName>
</protein>
<dbReference type="EMBL" id="AONG01000022">
    <property type="protein sequence ID" value="KIQ67487.1"/>
    <property type="molecule type" value="Genomic_DNA"/>
</dbReference>
<gene>
    <name evidence="2" type="ORF">Wenmar_03911</name>
</gene>
<evidence type="ECO:0000256" key="1">
    <source>
        <dbReference type="SAM" id="SignalP"/>
    </source>
</evidence>
<dbReference type="Proteomes" id="UP000035100">
    <property type="component" value="Unassembled WGS sequence"/>
</dbReference>
<proteinExistence type="predicted"/>
<name>A0A0D0Q4K1_9RHOB</name>
<accession>A0A0D0Q4K1</accession>
<keyword evidence="3" id="KW-1185">Reference proteome</keyword>
<dbReference type="AlphaFoldDB" id="A0A0D0Q4K1"/>
<dbReference type="STRING" id="1123501.Wenmar_03911"/>
<dbReference type="eggNOG" id="ENOG50307R7">
    <property type="taxonomic scope" value="Bacteria"/>
</dbReference>
<organism evidence="2 3">
    <name type="scientific">Wenxinia marina DSM 24838</name>
    <dbReference type="NCBI Taxonomy" id="1123501"/>
    <lineage>
        <taxon>Bacteria</taxon>
        <taxon>Pseudomonadati</taxon>
        <taxon>Pseudomonadota</taxon>
        <taxon>Alphaproteobacteria</taxon>
        <taxon>Rhodobacterales</taxon>
        <taxon>Roseobacteraceae</taxon>
        <taxon>Wenxinia</taxon>
    </lineage>
</organism>
<keyword evidence="1" id="KW-0732">Signal</keyword>
<feature type="chain" id="PRO_5002235839" description="Transporter" evidence="1">
    <location>
        <begin position="23"/>
        <end position="224"/>
    </location>
</feature>
<dbReference type="RefSeq" id="WP_018301707.1">
    <property type="nucleotide sequence ID" value="NZ_KB902278.1"/>
</dbReference>
<evidence type="ECO:0008006" key="4">
    <source>
        <dbReference type="Google" id="ProtNLM"/>
    </source>
</evidence>
<evidence type="ECO:0000313" key="3">
    <source>
        <dbReference type="Proteomes" id="UP000035100"/>
    </source>
</evidence>